<feature type="chain" id="PRO_5037106439" description="Outer membrane protein beta-barrel domain-containing protein" evidence="1">
    <location>
        <begin position="25"/>
        <end position="236"/>
    </location>
</feature>
<dbReference type="AlphaFoldDB" id="A0A933I9M0"/>
<protein>
    <recommendedName>
        <fullName evidence="4">Outer membrane protein beta-barrel domain-containing protein</fullName>
    </recommendedName>
</protein>
<comment type="caution">
    <text evidence="2">The sequence shown here is derived from an EMBL/GenBank/DDBJ whole genome shotgun (WGS) entry which is preliminary data.</text>
</comment>
<evidence type="ECO:0000313" key="2">
    <source>
        <dbReference type="EMBL" id="MBI4725847.1"/>
    </source>
</evidence>
<dbReference type="EMBL" id="JACQXR010000012">
    <property type="protein sequence ID" value="MBI4725847.1"/>
    <property type="molecule type" value="Genomic_DNA"/>
</dbReference>
<gene>
    <name evidence="2" type="ORF">HY768_01245</name>
</gene>
<evidence type="ECO:0008006" key="4">
    <source>
        <dbReference type="Google" id="ProtNLM"/>
    </source>
</evidence>
<organism evidence="2 3">
    <name type="scientific">candidate division TA06 bacterium</name>
    <dbReference type="NCBI Taxonomy" id="2250710"/>
    <lineage>
        <taxon>Bacteria</taxon>
        <taxon>Bacteria division TA06</taxon>
    </lineage>
</organism>
<name>A0A933I9M0_UNCT6</name>
<sequence>MKRPVIYLALFALLAMALTAPLWAARPLDTDDAGTVEKGKSETEMSFDYCQYRPEGVCHSPGMALKHGLTDRLDFGLGFSHSTDKDADGNTIGWGMSPLEVGFKLALLKEQPRLPDISVSAGFETGSAGYGLNCIFSRVYGNLGLHYNLGYNASGESLVKGSIGTSLAAEYTFREKFRICGELNGEMVDDRSEVLGNSGLIGGSVTLGPVDWDIGFRMHDQRGPKTAITTGITAGF</sequence>
<dbReference type="Proteomes" id="UP000736328">
    <property type="component" value="Unassembled WGS sequence"/>
</dbReference>
<proteinExistence type="predicted"/>
<keyword evidence="1" id="KW-0732">Signal</keyword>
<feature type="signal peptide" evidence="1">
    <location>
        <begin position="1"/>
        <end position="24"/>
    </location>
</feature>
<evidence type="ECO:0000256" key="1">
    <source>
        <dbReference type="SAM" id="SignalP"/>
    </source>
</evidence>
<accession>A0A933I9M0</accession>
<evidence type="ECO:0000313" key="3">
    <source>
        <dbReference type="Proteomes" id="UP000736328"/>
    </source>
</evidence>
<reference evidence="2" key="1">
    <citation type="submission" date="2020-07" db="EMBL/GenBank/DDBJ databases">
        <title>Huge and variable diversity of episymbiotic CPR bacteria and DPANN archaea in groundwater ecosystems.</title>
        <authorList>
            <person name="He C.Y."/>
            <person name="Keren R."/>
            <person name="Whittaker M."/>
            <person name="Farag I.F."/>
            <person name="Doudna J."/>
            <person name="Cate J.H.D."/>
            <person name="Banfield J.F."/>
        </authorList>
    </citation>
    <scope>NUCLEOTIDE SEQUENCE</scope>
    <source>
        <strain evidence="2">NC_groundwater_1520_Pr4_B-0.1um_53_5</strain>
    </source>
</reference>